<gene>
    <name evidence="3" type="ORF">GUJ93_ZPchr0012g21950</name>
</gene>
<keyword evidence="2" id="KW-0472">Membrane</keyword>
<keyword evidence="2" id="KW-0812">Transmembrane</keyword>
<proteinExistence type="predicted"/>
<evidence type="ECO:0000313" key="4">
    <source>
        <dbReference type="Proteomes" id="UP000729402"/>
    </source>
</evidence>
<evidence type="ECO:0000313" key="3">
    <source>
        <dbReference type="EMBL" id="KAG8094919.1"/>
    </source>
</evidence>
<dbReference type="EMBL" id="JAAALK010000080">
    <property type="protein sequence ID" value="KAG8094919.1"/>
    <property type="molecule type" value="Genomic_DNA"/>
</dbReference>
<comment type="caution">
    <text evidence="3">The sequence shown here is derived from an EMBL/GenBank/DDBJ whole genome shotgun (WGS) entry which is preliminary data.</text>
</comment>
<evidence type="ECO:0000256" key="2">
    <source>
        <dbReference type="SAM" id="Phobius"/>
    </source>
</evidence>
<protein>
    <submittedName>
        <fullName evidence="3">Uncharacterized protein</fullName>
    </submittedName>
</protein>
<evidence type="ECO:0000256" key="1">
    <source>
        <dbReference type="SAM" id="MobiDB-lite"/>
    </source>
</evidence>
<accession>A0A8J6BTF1</accession>
<organism evidence="3 4">
    <name type="scientific">Zizania palustris</name>
    <name type="common">Northern wild rice</name>
    <dbReference type="NCBI Taxonomy" id="103762"/>
    <lineage>
        <taxon>Eukaryota</taxon>
        <taxon>Viridiplantae</taxon>
        <taxon>Streptophyta</taxon>
        <taxon>Embryophyta</taxon>
        <taxon>Tracheophyta</taxon>
        <taxon>Spermatophyta</taxon>
        <taxon>Magnoliopsida</taxon>
        <taxon>Liliopsida</taxon>
        <taxon>Poales</taxon>
        <taxon>Poaceae</taxon>
        <taxon>BOP clade</taxon>
        <taxon>Oryzoideae</taxon>
        <taxon>Oryzeae</taxon>
        <taxon>Zizaniinae</taxon>
        <taxon>Zizania</taxon>
    </lineage>
</organism>
<feature type="region of interest" description="Disordered" evidence="1">
    <location>
        <begin position="76"/>
        <end position="103"/>
    </location>
</feature>
<dbReference type="AlphaFoldDB" id="A0A8J6BTF1"/>
<keyword evidence="2" id="KW-1133">Transmembrane helix</keyword>
<keyword evidence="4" id="KW-1185">Reference proteome</keyword>
<sequence>MKVIDDERIDTGVSVACMLPSCYVYASLAMYFFMDNPHTIVTCKDSIVDVPPHASVVPPVAGDADTMLEQDTSALDLHAPSPMPGPTLGPPAPSVASGAPFSD</sequence>
<feature type="compositionally biased region" description="Low complexity" evidence="1">
    <location>
        <begin position="94"/>
        <end position="103"/>
    </location>
</feature>
<dbReference type="Proteomes" id="UP000729402">
    <property type="component" value="Unassembled WGS sequence"/>
</dbReference>
<feature type="transmembrane region" description="Helical" evidence="2">
    <location>
        <begin position="12"/>
        <end position="34"/>
    </location>
</feature>
<feature type="compositionally biased region" description="Pro residues" evidence="1">
    <location>
        <begin position="81"/>
        <end position="93"/>
    </location>
</feature>
<reference evidence="3" key="1">
    <citation type="journal article" date="2021" name="bioRxiv">
        <title>Whole Genome Assembly and Annotation of Northern Wild Rice, Zizania palustris L., Supports a Whole Genome Duplication in the Zizania Genus.</title>
        <authorList>
            <person name="Haas M."/>
            <person name="Kono T."/>
            <person name="Macchietto M."/>
            <person name="Millas R."/>
            <person name="McGilp L."/>
            <person name="Shao M."/>
            <person name="Duquette J."/>
            <person name="Hirsch C.N."/>
            <person name="Kimball J."/>
        </authorList>
    </citation>
    <scope>NUCLEOTIDE SEQUENCE</scope>
    <source>
        <tissue evidence="3">Fresh leaf tissue</tissue>
    </source>
</reference>
<reference evidence="3" key="2">
    <citation type="submission" date="2021-02" db="EMBL/GenBank/DDBJ databases">
        <authorList>
            <person name="Kimball J.A."/>
            <person name="Haas M.W."/>
            <person name="Macchietto M."/>
            <person name="Kono T."/>
            <person name="Duquette J."/>
            <person name="Shao M."/>
        </authorList>
    </citation>
    <scope>NUCLEOTIDE SEQUENCE</scope>
    <source>
        <tissue evidence="3">Fresh leaf tissue</tissue>
    </source>
</reference>
<name>A0A8J6BTF1_ZIZPA</name>